<evidence type="ECO:0000313" key="2">
    <source>
        <dbReference type="EMBL" id="MBW7462291.1"/>
    </source>
</evidence>
<dbReference type="SUPFAM" id="SSF48208">
    <property type="entry name" value="Six-hairpin glycosidases"/>
    <property type="match status" value="1"/>
</dbReference>
<gene>
    <name evidence="2" type="ORF">K0U00_50390</name>
</gene>
<dbReference type="EMBL" id="JAHZIK010003773">
    <property type="protein sequence ID" value="MBW7462291.1"/>
    <property type="molecule type" value="Genomic_DNA"/>
</dbReference>
<dbReference type="Pfam" id="PF22124">
    <property type="entry name" value="Glyco_hydro_95_cat"/>
    <property type="match status" value="1"/>
</dbReference>
<keyword evidence="3" id="KW-1185">Reference proteome</keyword>
<evidence type="ECO:0000313" key="3">
    <source>
        <dbReference type="Proteomes" id="UP001519887"/>
    </source>
</evidence>
<dbReference type="Gene3D" id="1.50.10.10">
    <property type="match status" value="1"/>
</dbReference>
<evidence type="ECO:0000259" key="1">
    <source>
        <dbReference type="Pfam" id="PF22124"/>
    </source>
</evidence>
<accession>A0ABS7CN01</accession>
<dbReference type="InterPro" id="IPR012341">
    <property type="entry name" value="6hp_glycosidase-like_sf"/>
</dbReference>
<reference evidence="2 3" key="1">
    <citation type="submission" date="2021-07" db="EMBL/GenBank/DDBJ databases">
        <title>Paenibacillus radiodurans sp. nov., isolated from the southeastern edge of Tengger Desert.</title>
        <authorList>
            <person name="Zhang G."/>
        </authorList>
    </citation>
    <scope>NUCLEOTIDE SEQUENCE [LARGE SCALE GENOMIC DNA]</scope>
    <source>
        <strain evidence="2 3">CCM 7311</strain>
    </source>
</reference>
<proteinExistence type="predicted"/>
<dbReference type="PANTHER" id="PTHR31084">
    <property type="entry name" value="ALPHA-L-FUCOSIDASE 2"/>
    <property type="match status" value="1"/>
</dbReference>
<feature type="non-terminal residue" evidence="2">
    <location>
        <position position="1"/>
    </location>
</feature>
<dbReference type="InterPro" id="IPR008928">
    <property type="entry name" value="6-hairpin_glycosidase_sf"/>
</dbReference>
<dbReference type="GO" id="GO:0016787">
    <property type="term" value="F:hydrolase activity"/>
    <property type="evidence" value="ECO:0007669"/>
    <property type="project" value="UniProtKB-KW"/>
</dbReference>
<dbReference type="InterPro" id="IPR054363">
    <property type="entry name" value="GH95_cat"/>
</dbReference>
<organism evidence="2 3">
    <name type="scientific">Paenibacillus sepulcri</name>
    <dbReference type="NCBI Taxonomy" id="359917"/>
    <lineage>
        <taxon>Bacteria</taxon>
        <taxon>Bacillati</taxon>
        <taxon>Bacillota</taxon>
        <taxon>Bacilli</taxon>
        <taxon>Bacillales</taxon>
        <taxon>Paenibacillaceae</taxon>
        <taxon>Paenibacillus</taxon>
    </lineage>
</organism>
<feature type="non-terminal residue" evidence="2">
    <location>
        <position position="109"/>
    </location>
</feature>
<sequence length="109" mass="12427">HEPLFGLVESMLPAGRATARQVYGCRGFVAHHNTNLWGDTNIEGILLSSSIWPMGAAWLCLHLWEHYRYSLDEEFLERRAYPIMKEAALFLLDYMTEDDSGRLISGPSI</sequence>
<comment type="caution">
    <text evidence="2">The sequence shown here is derived from an EMBL/GenBank/DDBJ whole genome shotgun (WGS) entry which is preliminary data.</text>
</comment>
<feature type="domain" description="Glycosyl hydrolase family 95 catalytic" evidence="1">
    <location>
        <begin position="1"/>
        <end position="108"/>
    </location>
</feature>
<dbReference type="PANTHER" id="PTHR31084:SF0">
    <property type="entry name" value="ALPHA-L-FUCOSIDASE 2"/>
    <property type="match status" value="1"/>
</dbReference>
<name>A0ABS7CN01_9BACL</name>
<protein>
    <submittedName>
        <fullName evidence="2">Glycoside hydrolase family 95 protein</fullName>
    </submittedName>
</protein>
<dbReference type="Proteomes" id="UP001519887">
    <property type="component" value="Unassembled WGS sequence"/>
</dbReference>
<keyword evidence="2" id="KW-0378">Hydrolase</keyword>